<proteinExistence type="predicted"/>
<dbReference type="RefSeq" id="WP_055199897.1">
    <property type="nucleotide sequence ID" value="NZ_JAAIOV010000026.1"/>
</dbReference>
<dbReference type="GO" id="GO:0016746">
    <property type="term" value="F:acyltransferase activity"/>
    <property type="evidence" value="ECO:0007669"/>
    <property type="project" value="UniProtKB-KW"/>
</dbReference>
<keyword evidence="2 5" id="KW-0012">Acyltransferase</keyword>
<keyword evidence="3" id="KW-0812">Transmembrane</keyword>
<sequence>MDTGYSKWRKLDNAALAFPLVTGKDDTRVFRFYCQLKEKVDGEILQSALDQAMEKYPLFQAVLRKGLFWFYLEHRSLRAVVKQETEPPCSRLYIPDKKSLLFQVSYDKNRINFEVFHALTDGTGAMHFLQELVQNYLILAHPESNLPRIENAEEITHGDKEEDSFSQYYSSDIPKDKEKKKAAVKLKGEKLVHSDMHITEVVLSVKDIHQRARSYGVSITILLTAMMLCSIREEVPKNQQKRPIALMIPVNLRNYFPSQSMTNFFGWIEVGYTFSDTTTFEEVLADVKRQFEQELAKEKIAMHMSGYVRIEKNPLVRVVPLEIKKYFLMIGANLGSRSITAVYSNIGIIRFPEEYKEYIQHFGIFASTNSLQMCSCSYGDEMVLGFTSKIPDDSIQRNFQRMLSEENVSHRELKNEFPGYGERQKLEKKENQKVVQTFSFLCLAIAVICGMINFMTAGSLDWFWFAGAGCACAWLVVMVAYFKRRNILKNEMWQLLLISVIAILWDRFTGWKGWSVDFVIPFGILAVQFSVPVIAKINRLEREEYLFYLVQAGIAGLIPMILVWTGIVQFAVPSVICAGISFLTLAALFIFCKKDTMREFHKKLRM</sequence>
<feature type="transmembrane region" description="Helical" evidence="3">
    <location>
        <begin position="434"/>
        <end position="456"/>
    </location>
</feature>
<name>A0A173ZDT6_9FIRM</name>
<protein>
    <submittedName>
        <fullName evidence="5">Acyltransferase PapA5</fullName>
    </submittedName>
</protein>
<dbReference type="AlphaFoldDB" id="A0A173ZDT6"/>
<dbReference type="Pfam" id="PF19845">
    <property type="entry name" value="DUF6320"/>
    <property type="match status" value="1"/>
</dbReference>
<evidence type="ECO:0000313" key="6">
    <source>
        <dbReference type="Proteomes" id="UP000095431"/>
    </source>
</evidence>
<evidence type="ECO:0000256" key="3">
    <source>
        <dbReference type="SAM" id="Phobius"/>
    </source>
</evidence>
<dbReference type="PANTHER" id="PTHR28037:SF1">
    <property type="entry name" value="ALCOHOL O-ACETYLTRANSFERASE 1-RELATED"/>
    <property type="match status" value="1"/>
</dbReference>
<dbReference type="InterPro" id="IPR046283">
    <property type="entry name" value="DUF6320"/>
</dbReference>
<organism evidence="5 6">
    <name type="scientific">Blautia wexlerae</name>
    <dbReference type="NCBI Taxonomy" id="418240"/>
    <lineage>
        <taxon>Bacteria</taxon>
        <taxon>Bacillati</taxon>
        <taxon>Bacillota</taxon>
        <taxon>Clostridia</taxon>
        <taxon>Lachnospirales</taxon>
        <taxon>Lachnospiraceae</taxon>
        <taxon>Blautia</taxon>
    </lineage>
</organism>
<reference evidence="5 6" key="1">
    <citation type="submission" date="2015-09" db="EMBL/GenBank/DDBJ databases">
        <authorList>
            <consortium name="Pathogen Informatics"/>
        </authorList>
    </citation>
    <scope>NUCLEOTIDE SEQUENCE [LARGE SCALE GENOMIC DNA]</scope>
    <source>
        <strain evidence="5 6">2789STDY5834863</strain>
    </source>
</reference>
<dbReference type="EMBL" id="CYZN01000005">
    <property type="protein sequence ID" value="CUN74401.1"/>
    <property type="molecule type" value="Genomic_DNA"/>
</dbReference>
<gene>
    <name evidence="5" type="ORF">ERS852478_00961</name>
</gene>
<dbReference type="Pfam" id="PF16911">
    <property type="entry name" value="PapA_C"/>
    <property type="match status" value="1"/>
</dbReference>
<keyword evidence="1 5" id="KW-0808">Transferase</keyword>
<dbReference type="InterPro" id="IPR052058">
    <property type="entry name" value="Alcohol_O-acetyltransferase"/>
</dbReference>
<dbReference type="InterPro" id="IPR031641">
    <property type="entry name" value="PapA_C"/>
</dbReference>
<accession>A0A173ZDT6</accession>
<evidence type="ECO:0000259" key="4">
    <source>
        <dbReference type="Pfam" id="PF16911"/>
    </source>
</evidence>
<dbReference type="Gene3D" id="3.30.559.30">
    <property type="entry name" value="Nonribosomal peptide synthetase, condensation domain"/>
    <property type="match status" value="1"/>
</dbReference>
<keyword evidence="3" id="KW-0472">Membrane</keyword>
<dbReference type="SUPFAM" id="SSF52777">
    <property type="entry name" value="CoA-dependent acyltransferases"/>
    <property type="match status" value="2"/>
</dbReference>
<feature type="transmembrane region" description="Helical" evidence="3">
    <location>
        <begin position="546"/>
        <end position="564"/>
    </location>
</feature>
<dbReference type="PANTHER" id="PTHR28037">
    <property type="entry name" value="ALCOHOL O-ACETYLTRANSFERASE 1-RELATED"/>
    <property type="match status" value="1"/>
</dbReference>
<feature type="transmembrane region" description="Helical" evidence="3">
    <location>
        <begin position="462"/>
        <end position="480"/>
    </location>
</feature>
<keyword evidence="3" id="KW-1133">Transmembrane helix</keyword>
<feature type="transmembrane region" description="Helical" evidence="3">
    <location>
        <begin position="570"/>
        <end position="592"/>
    </location>
</feature>
<dbReference type="Proteomes" id="UP000095431">
    <property type="component" value="Unassembled WGS sequence"/>
</dbReference>
<feature type="domain" description="Phthiocerol/phthiodiolone dimycocerosyl transferase C-terminal" evidence="4">
    <location>
        <begin position="206"/>
        <end position="307"/>
    </location>
</feature>
<evidence type="ECO:0000313" key="5">
    <source>
        <dbReference type="EMBL" id="CUN74401.1"/>
    </source>
</evidence>
<dbReference type="eggNOG" id="COG4908">
    <property type="taxonomic scope" value="Bacteria"/>
</dbReference>
<evidence type="ECO:0000256" key="2">
    <source>
        <dbReference type="ARBA" id="ARBA00023315"/>
    </source>
</evidence>
<evidence type="ECO:0000256" key="1">
    <source>
        <dbReference type="ARBA" id="ARBA00022679"/>
    </source>
</evidence>